<dbReference type="SUPFAM" id="SSF56801">
    <property type="entry name" value="Acetyl-CoA synthetase-like"/>
    <property type="match status" value="1"/>
</dbReference>
<dbReference type="GO" id="GO:0005783">
    <property type="term" value="C:endoplasmic reticulum"/>
    <property type="evidence" value="ECO:0007669"/>
    <property type="project" value="TreeGrafter"/>
</dbReference>
<evidence type="ECO:0000256" key="3">
    <source>
        <dbReference type="ARBA" id="ARBA00022832"/>
    </source>
</evidence>
<keyword evidence="3" id="KW-0443">Lipid metabolism</keyword>
<gene>
    <name evidence="6" type="ORF">SMRZ_LOCUS10673</name>
</gene>
<evidence type="ECO:0000256" key="2">
    <source>
        <dbReference type="ARBA" id="ARBA00022741"/>
    </source>
</evidence>
<dbReference type="EC" id="6.2.1.3" evidence="5"/>
<dbReference type="InterPro" id="IPR042099">
    <property type="entry name" value="ANL_N_sf"/>
</dbReference>
<proteinExistence type="predicted"/>
<keyword evidence="4" id="KW-0067">ATP-binding</keyword>
<dbReference type="AlphaFoldDB" id="A0A183M3P8"/>
<keyword evidence="7" id="KW-1185">Reference proteome</keyword>
<keyword evidence="1" id="KW-0436">Ligase</keyword>
<dbReference type="GO" id="GO:0005524">
    <property type="term" value="F:ATP binding"/>
    <property type="evidence" value="ECO:0007669"/>
    <property type="project" value="UniProtKB-KW"/>
</dbReference>
<dbReference type="GO" id="GO:0016020">
    <property type="term" value="C:membrane"/>
    <property type="evidence" value="ECO:0007669"/>
    <property type="project" value="TreeGrafter"/>
</dbReference>
<protein>
    <recommendedName>
        <fullName evidence="5">long-chain-fatty-acid--CoA ligase</fullName>
        <ecNumber evidence="5">6.2.1.3</ecNumber>
    </recommendedName>
</protein>
<name>A0A183M3P8_9TREM</name>
<dbReference type="Gene3D" id="3.40.50.12780">
    <property type="entry name" value="N-terminal domain of ligase-like"/>
    <property type="match status" value="1"/>
</dbReference>
<dbReference type="PANTHER" id="PTHR43272">
    <property type="entry name" value="LONG-CHAIN-FATTY-ACID--COA LIGASE"/>
    <property type="match status" value="1"/>
</dbReference>
<organism evidence="6 7">
    <name type="scientific">Schistosoma margrebowiei</name>
    <dbReference type="NCBI Taxonomy" id="48269"/>
    <lineage>
        <taxon>Eukaryota</taxon>
        <taxon>Metazoa</taxon>
        <taxon>Spiralia</taxon>
        <taxon>Lophotrochozoa</taxon>
        <taxon>Platyhelminthes</taxon>
        <taxon>Trematoda</taxon>
        <taxon>Digenea</taxon>
        <taxon>Strigeidida</taxon>
        <taxon>Schistosomatoidea</taxon>
        <taxon>Schistosomatidae</taxon>
        <taxon>Schistosoma</taxon>
    </lineage>
</organism>
<dbReference type="GO" id="GO:0004467">
    <property type="term" value="F:long-chain fatty acid-CoA ligase activity"/>
    <property type="evidence" value="ECO:0007669"/>
    <property type="project" value="UniProtKB-EC"/>
</dbReference>
<dbReference type="EMBL" id="UZAI01005624">
    <property type="protein sequence ID" value="VDO91347.1"/>
    <property type="molecule type" value="Genomic_DNA"/>
</dbReference>
<dbReference type="STRING" id="48269.A0A183M3P8"/>
<evidence type="ECO:0000313" key="6">
    <source>
        <dbReference type="EMBL" id="VDO91347.1"/>
    </source>
</evidence>
<reference evidence="6 7" key="1">
    <citation type="submission" date="2018-11" db="EMBL/GenBank/DDBJ databases">
        <authorList>
            <consortium name="Pathogen Informatics"/>
        </authorList>
    </citation>
    <scope>NUCLEOTIDE SEQUENCE [LARGE SCALE GENOMIC DNA]</scope>
    <source>
        <strain evidence="6 7">Zambia</strain>
    </source>
</reference>
<keyword evidence="3" id="KW-0276">Fatty acid metabolism</keyword>
<keyword evidence="2" id="KW-0547">Nucleotide-binding</keyword>
<dbReference type="PANTHER" id="PTHR43272:SF33">
    <property type="entry name" value="AMP-BINDING DOMAIN-CONTAINING PROTEIN-RELATED"/>
    <property type="match status" value="1"/>
</dbReference>
<evidence type="ECO:0000256" key="4">
    <source>
        <dbReference type="ARBA" id="ARBA00022840"/>
    </source>
</evidence>
<dbReference type="Proteomes" id="UP000277204">
    <property type="component" value="Unassembled WGS sequence"/>
</dbReference>
<dbReference type="InterPro" id="IPR000873">
    <property type="entry name" value="AMP-dep_synth/lig_dom"/>
</dbReference>
<evidence type="ECO:0000313" key="7">
    <source>
        <dbReference type="Proteomes" id="UP000277204"/>
    </source>
</evidence>
<sequence>MAVRQIKSREATVPDNIPTEALKIQRKAQNTMDSLHATDDLDFEDDLALLPHTHEQVQVKAISVAEASAAVDERIRAIGSALSEIVKLKHDCENFVGIYAPNSPELHSSLNPTISSTIQWVIMQHACAAYSYTIVPLYPTLGDEALQHILSQTKMNCVLCASGREALHLMDKFESSLEILIIIANDSKFEEVKSRYSSKVSIYLFEELMVISAYLPIHFYSCDRKGFSRLVSYEMVISSIELHISYHLPDFLHSIHYVFLFNYLHPSPLMKKHSPPTYNHFV</sequence>
<dbReference type="Pfam" id="PF00501">
    <property type="entry name" value="AMP-binding"/>
    <property type="match status" value="1"/>
</dbReference>
<evidence type="ECO:0000256" key="5">
    <source>
        <dbReference type="ARBA" id="ARBA00026121"/>
    </source>
</evidence>
<accession>A0A183M3P8</accession>
<evidence type="ECO:0000256" key="1">
    <source>
        <dbReference type="ARBA" id="ARBA00022598"/>
    </source>
</evidence>